<evidence type="ECO:0000313" key="2">
    <source>
        <dbReference type="EMBL" id="KRY83844.1"/>
    </source>
</evidence>
<dbReference type="OrthoDB" id="5917980at2759"/>
<protein>
    <submittedName>
        <fullName evidence="2">Uncharacterized protein</fullName>
    </submittedName>
</protein>
<proteinExistence type="predicted"/>
<reference evidence="3 4" key="1">
    <citation type="submission" date="2015-01" db="EMBL/GenBank/DDBJ databases">
        <title>Evolution of Trichinella species and genotypes.</title>
        <authorList>
            <person name="Korhonen P.K."/>
            <person name="Edoardo P."/>
            <person name="Giuseppe L.R."/>
            <person name="Gasser R.B."/>
        </authorList>
    </citation>
    <scope>NUCLEOTIDE SEQUENCE [LARGE SCALE GENOMIC DNA]</scope>
    <source>
        <strain evidence="1">ISS13</strain>
        <strain evidence="2">ISS470</strain>
    </source>
</reference>
<accession>A0A0V1FCS8</accession>
<comment type="caution">
    <text evidence="2">The sequence shown here is derived from an EMBL/GenBank/DDBJ whole genome shotgun (WGS) entry which is preliminary data.</text>
</comment>
<organism evidence="2 4">
    <name type="scientific">Trichinella pseudospiralis</name>
    <name type="common">Parasitic roundworm</name>
    <dbReference type="NCBI Taxonomy" id="6337"/>
    <lineage>
        <taxon>Eukaryota</taxon>
        <taxon>Metazoa</taxon>
        <taxon>Ecdysozoa</taxon>
        <taxon>Nematoda</taxon>
        <taxon>Enoplea</taxon>
        <taxon>Dorylaimia</taxon>
        <taxon>Trichinellida</taxon>
        <taxon>Trichinellidae</taxon>
        <taxon>Trichinella</taxon>
    </lineage>
</organism>
<name>A0A0V1FCS8_TRIPS</name>
<dbReference type="Proteomes" id="UP000054632">
    <property type="component" value="Unassembled WGS sequence"/>
</dbReference>
<sequence>MLRHVPRMIRCCIKQKKNTLKRRAREETKPVPQIYKEECGSASTSLETAEAGPNGFPHCQQLEIPAHWRMNVYWSWLDILFGVWMEHFKLFLNGTSRCSLFMSLKKPQTVICNFETVSSLQCRDRFLGSTSKAAACLPLPEAPAAVELLGRNVTGPIAALFDYFQRKWMNPNRLPLWNVYNVEICTNNHLEGWHLKMNRQAGKHHLSFYELLQLLIDGQGSTETLIQQVTSGRVTANDLLLRITALTAEYDGGTRTMEQFLKAIAYDVPELINF</sequence>
<dbReference type="EMBL" id="JYDT01000129">
    <property type="protein sequence ID" value="KRY83844.1"/>
    <property type="molecule type" value="Genomic_DNA"/>
</dbReference>
<evidence type="ECO:0000313" key="4">
    <source>
        <dbReference type="Proteomes" id="UP000054995"/>
    </source>
</evidence>
<gene>
    <name evidence="1" type="ORF">T4A_2856</name>
    <name evidence="2" type="ORF">T4D_3328</name>
</gene>
<keyword evidence="4" id="KW-1185">Reference proteome</keyword>
<dbReference type="EMBL" id="JYDR01000002">
    <property type="protein sequence ID" value="KRY79340.1"/>
    <property type="molecule type" value="Genomic_DNA"/>
</dbReference>
<dbReference type="AlphaFoldDB" id="A0A0V1FCS8"/>
<evidence type="ECO:0000313" key="3">
    <source>
        <dbReference type="Proteomes" id="UP000054632"/>
    </source>
</evidence>
<evidence type="ECO:0000313" key="1">
    <source>
        <dbReference type="EMBL" id="KRY79340.1"/>
    </source>
</evidence>
<dbReference type="Proteomes" id="UP000054995">
    <property type="component" value="Unassembled WGS sequence"/>
</dbReference>